<dbReference type="SUPFAM" id="SSF55729">
    <property type="entry name" value="Acyl-CoA N-acyltransferases (Nat)"/>
    <property type="match status" value="1"/>
</dbReference>
<sequence length="95" mass="10138">IATVPAARRRGVATVMLTDLVEVARGRGCRAVLLEVRASNEAAQRLYAGHGFRPLGVRRRYYVAPVEDAVVMRLDLRGSLGAVGAETFGASGLTK</sequence>
<dbReference type="PANTHER" id="PTHR43420">
    <property type="entry name" value="ACETYLTRANSFERASE"/>
    <property type="match status" value="1"/>
</dbReference>
<dbReference type="CDD" id="cd04301">
    <property type="entry name" value="NAT_SF"/>
    <property type="match status" value="1"/>
</dbReference>
<keyword evidence="2" id="KW-0012">Acyltransferase</keyword>
<gene>
    <name evidence="4" type="ORF">Q605_AUC00077G0001</name>
</gene>
<dbReference type="InterPro" id="IPR050680">
    <property type="entry name" value="YpeA/RimI_acetyltransf"/>
</dbReference>
<feature type="non-terminal residue" evidence="4">
    <location>
        <position position="1"/>
    </location>
</feature>
<dbReference type="GO" id="GO:0016747">
    <property type="term" value="F:acyltransferase activity, transferring groups other than amino-acyl groups"/>
    <property type="evidence" value="ECO:0007669"/>
    <property type="project" value="InterPro"/>
</dbReference>
<dbReference type="Gene3D" id="3.40.630.30">
    <property type="match status" value="1"/>
</dbReference>
<comment type="caution">
    <text evidence="4">The sequence shown here is derived from an EMBL/GenBank/DDBJ whole genome shotgun (WGS) entry which is preliminary data.</text>
</comment>
<dbReference type="PANTHER" id="PTHR43420:SF44">
    <property type="entry name" value="ACETYLTRANSFERASE YPEA"/>
    <property type="match status" value="1"/>
</dbReference>
<dbReference type="Proteomes" id="UP000018852">
    <property type="component" value="Unassembled WGS sequence"/>
</dbReference>
<protein>
    <submittedName>
        <fullName evidence="4">Ribosomal-protein-alanine acetyltransferase</fullName>
    </submittedName>
</protein>
<dbReference type="Pfam" id="PF00583">
    <property type="entry name" value="Acetyltransf_1"/>
    <property type="match status" value="1"/>
</dbReference>
<dbReference type="AlphaFoldDB" id="W1VNS4"/>
<dbReference type="InterPro" id="IPR000182">
    <property type="entry name" value="GNAT_dom"/>
</dbReference>
<reference evidence="4 5" key="1">
    <citation type="submission" date="2013-12" db="EMBL/GenBank/DDBJ databases">
        <title>A Varibaculum cambriense genome reconstructed from a premature infant gut community with otherwise low bacterial novelty that shifts toward anaerobic metabolism during the third week of life.</title>
        <authorList>
            <person name="Brown C.T."/>
            <person name="Sharon I."/>
            <person name="Thomas B.C."/>
            <person name="Castelle C.J."/>
            <person name="Morowitz M.J."/>
            <person name="Banfield J.F."/>
        </authorList>
    </citation>
    <scope>NUCLEOTIDE SEQUENCE [LARGE SCALE GENOMIC DNA]</scope>
    <source>
        <strain evidence="5">DORA_12</strain>
    </source>
</reference>
<evidence type="ECO:0000259" key="3">
    <source>
        <dbReference type="PROSITE" id="PS51186"/>
    </source>
</evidence>
<dbReference type="PROSITE" id="PS51186">
    <property type="entry name" value="GNAT"/>
    <property type="match status" value="1"/>
</dbReference>
<feature type="domain" description="N-acetyltransferase" evidence="3">
    <location>
        <begin position="1"/>
        <end position="77"/>
    </location>
</feature>
<proteinExistence type="predicted"/>
<organism evidence="4 5">
    <name type="scientific">Actinomyces urogenitalis DORA_12</name>
    <dbReference type="NCBI Taxonomy" id="1403939"/>
    <lineage>
        <taxon>Bacteria</taxon>
        <taxon>Bacillati</taxon>
        <taxon>Actinomycetota</taxon>
        <taxon>Actinomycetes</taxon>
        <taxon>Actinomycetales</taxon>
        <taxon>Actinomycetaceae</taxon>
        <taxon>Actinomyces</taxon>
    </lineage>
</organism>
<keyword evidence="1 4" id="KW-0808">Transferase</keyword>
<dbReference type="EMBL" id="AZLV01000077">
    <property type="protein sequence ID" value="ETJ07321.1"/>
    <property type="molecule type" value="Genomic_DNA"/>
</dbReference>
<dbReference type="InterPro" id="IPR016181">
    <property type="entry name" value="Acyl_CoA_acyltransferase"/>
</dbReference>
<accession>W1VNS4</accession>
<dbReference type="PATRIC" id="fig|1403939.3.peg.79"/>
<evidence type="ECO:0000313" key="4">
    <source>
        <dbReference type="EMBL" id="ETJ07321.1"/>
    </source>
</evidence>
<evidence type="ECO:0000256" key="2">
    <source>
        <dbReference type="ARBA" id="ARBA00023315"/>
    </source>
</evidence>
<name>W1VNS4_9ACTO</name>
<evidence type="ECO:0000256" key="1">
    <source>
        <dbReference type="ARBA" id="ARBA00022679"/>
    </source>
</evidence>
<evidence type="ECO:0000313" key="5">
    <source>
        <dbReference type="Proteomes" id="UP000018852"/>
    </source>
</evidence>